<evidence type="ECO:0000313" key="3">
    <source>
        <dbReference type="EMBL" id="CAI9112207.1"/>
    </source>
</evidence>
<dbReference type="AlphaFoldDB" id="A0AAV1DYT6"/>
<protein>
    <submittedName>
        <fullName evidence="3">OLC1v1012622C1</fullName>
    </submittedName>
</protein>
<name>A0AAV1DYT6_OLDCO</name>
<dbReference type="InterPro" id="IPR006501">
    <property type="entry name" value="Pectinesterase_inhib_dom"/>
</dbReference>
<dbReference type="InterPro" id="IPR035513">
    <property type="entry name" value="Invertase/methylesterase_inhib"/>
</dbReference>
<organism evidence="3 4">
    <name type="scientific">Oldenlandia corymbosa var. corymbosa</name>
    <dbReference type="NCBI Taxonomy" id="529605"/>
    <lineage>
        <taxon>Eukaryota</taxon>
        <taxon>Viridiplantae</taxon>
        <taxon>Streptophyta</taxon>
        <taxon>Embryophyta</taxon>
        <taxon>Tracheophyta</taxon>
        <taxon>Spermatophyta</taxon>
        <taxon>Magnoliopsida</taxon>
        <taxon>eudicotyledons</taxon>
        <taxon>Gunneridae</taxon>
        <taxon>Pentapetalae</taxon>
        <taxon>asterids</taxon>
        <taxon>lamiids</taxon>
        <taxon>Gentianales</taxon>
        <taxon>Rubiaceae</taxon>
        <taxon>Rubioideae</taxon>
        <taxon>Spermacoceae</taxon>
        <taxon>Hedyotis-Oldenlandia complex</taxon>
        <taxon>Oldenlandia</taxon>
    </lineage>
</organism>
<dbReference type="Gene3D" id="1.20.140.40">
    <property type="entry name" value="Invertase/pectin methylesterase inhibitor family protein"/>
    <property type="match status" value="1"/>
</dbReference>
<gene>
    <name evidence="3" type="ORF">OLC1_LOCUS19444</name>
</gene>
<sequence length="289" mass="32820">MDSANTKLLAEQSSSRKQRKITFIISLIILFTIIISSIVSVLLILKHKAESESLLALATPAEAIRAVCSLIHAPPSCSTSILWGFQSINYNTSNSPSNNISPSQIFALSLLVTYKELANLNSDFHKVIPKAKVSSRNIVSLRRCQNLTRDSLRLINQSMISVGISPKDEIFKDLERVGNLKNWIKTADENLKECLDELKLDQERLIFGTNFYLARMKRGVLVSRQYVITSSMILEEKDVILDMFYNPIHIHTVLFNIMLSTSGFDFSLVFFPSQYLVLLFLLCLFFRLY</sequence>
<dbReference type="Pfam" id="PF04043">
    <property type="entry name" value="PMEI"/>
    <property type="match status" value="1"/>
</dbReference>
<evidence type="ECO:0000313" key="4">
    <source>
        <dbReference type="Proteomes" id="UP001161247"/>
    </source>
</evidence>
<dbReference type="SUPFAM" id="SSF101148">
    <property type="entry name" value="Plant invertase/pectin methylesterase inhibitor"/>
    <property type="match status" value="1"/>
</dbReference>
<accession>A0AAV1DYT6</accession>
<feature type="transmembrane region" description="Helical" evidence="1">
    <location>
        <begin position="266"/>
        <end position="286"/>
    </location>
</feature>
<dbReference type="EMBL" id="OX459124">
    <property type="protein sequence ID" value="CAI9112207.1"/>
    <property type="molecule type" value="Genomic_DNA"/>
</dbReference>
<evidence type="ECO:0000259" key="2">
    <source>
        <dbReference type="Pfam" id="PF04043"/>
    </source>
</evidence>
<proteinExistence type="predicted"/>
<feature type="transmembrane region" description="Helical" evidence="1">
    <location>
        <begin position="21"/>
        <end position="45"/>
    </location>
</feature>
<evidence type="ECO:0000256" key="1">
    <source>
        <dbReference type="SAM" id="Phobius"/>
    </source>
</evidence>
<reference evidence="3" key="1">
    <citation type="submission" date="2023-03" db="EMBL/GenBank/DDBJ databases">
        <authorList>
            <person name="Julca I."/>
        </authorList>
    </citation>
    <scope>NUCLEOTIDE SEQUENCE</scope>
</reference>
<keyword evidence="4" id="KW-1185">Reference proteome</keyword>
<dbReference type="GO" id="GO:0004857">
    <property type="term" value="F:enzyme inhibitor activity"/>
    <property type="evidence" value="ECO:0007669"/>
    <property type="project" value="InterPro"/>
</dbReference>
<keyword evidence="1" id="KW-0472">Membrane</keyword>
<keyword evidence="1" id="KW-1133">Transmembrane helix</keyword>
<dbReference type="Proteomes" id="UP001161247">
    <property type="component" value="Chromosome 7"/>
</dbReference>
<keyword evidence="1" id="KW-0812">Transmembrane</keyword>
<feature type="domain" description="Pectinesterase inhibitor" evidence="2">
    <location>
        <begin position="63"/>
        <end position="199"/>
    </location>
</feature>